<reference evidence="7" key="2">
    <citation type="submission" date="2025-08" db="UniProtKB">
        <authorList>
            <consortium name="Ensembl"/>
        </authorList>
    </citation>
    <scope>IDENTIFICATION</scope>
    <source>
        <strain evidence="7">Thorbecke</strain>
    </source>
</reference>
<proteinExistence type="inferred from homology"/>
<dbReference type="EMBL" id="AAGW02028929">
    <property type="status" value="NOT_ANNOTATED_CDS"/>
    <property type="molecule type" value="Genomic_DNA"/>
</dbReference>
<protein>
    <recommendedName>
        <fullName evidence="9">Protein LEG1 homolog</fullName>
    </recommendedName>
</protein>
<dbReference type="PaxDb" id="9986-ENSOCUP00000007702"/>
<dbReference type="InterPro" id="IPR008499">
    <property type="entry name" value="Leg1"/>
</dbReference>
<dbReference type="Pfam" id="PF05612">
    <property type="entry name" value="Leg1"/>
    <property type="match status" value="1"/>
</dbReference>
<dbReference type="PANTHER" id="PTHR18820:SF1">
    <property type="entry name" value="PROTEIN LEG1 HOMOLOG"/>
    <property type="match status" value="1"/>
</dbReference>
<organism evidence="7 8">
    <name type="scientific">Oryctolagus cuniculus</name>
    <name type="common">Rabbit</name>
    <dbReference type="NCBI Taxonomy" id="9986"/>
    <lineage>
        <taxon>Eukaryota</taxon>
        <taxon>Metazoa</taxon>
        <taxon>Chordata</taxon>
        <taxon>Craniata</taxon>
        <taxon>Vertebrata</taxon>
        <taxon>Euteleostomi</taxon>
        <taxon>Mammalia</taxon>
        <taxon>Eutheria</taxon>
        <taxon>Euarchontoglires</taxon>
        <taxon>Glires</taxon>
        <taxon>Lagomorpha</taxon>
        <taxon>Leporidae</taxon>
        <taxon>Oryctolagus</taxon>
    </lineage>
</organism>
<dbReference type="AlphaFoldDB" id="G1SW55"/>
<name>G1SW55_RABIT</name>
<dbReference type="GO" id="GO:0005615">
    <property type="term" value="C:extracellular space"/>
    <property type="evidence" value="ECO:0007669"/>
    <property type="project" value="TreeGrafter"/>
</dbReference>
<sequence>ILAAMGFLPFCCCVLVFCFTASLAEASDLPDLYPPLWETSPGQFSDFKVENNVHIINPWVYPERMGMYKILLKQTARYFEKFGPENEQNILWGLPLQYGWQYSTGRLADPSRQTLCGHESGDPLCISVDSWWADVNYFLSALPFLAAVDSGILGVSSDQVKLLPPPKDQRKFCYNVSGCRLSYPEKMNAWNLFYQYLQSPSSSFDDLLKHLWAAHTSSLENMGEYFEDRYTYYSKIEVEFDKNWTLTVEYLAASHFPTTLIRVHKAQQGLPPRILVDTDVAPFISDFTPLQNIVLSALKILCSVDKLTGSLSLTVWKVLMNTQLARRIFVEMVDGFIFISN</sequence>
<dbReference type="FunCoup" id="G1SW55">
    <property type="interactions" value="194"/>
</dbReference>
<feature type="signal peptide" evidence="6">
    <location>
        <begin position="1"/>
        <end position="26"/>
    </location>
</feature>
<evidence type="ECO:0000256" key="4">
    <source>
        <dbReference type="ARBA" id="ARBA00022729"/>
    </source>
</evidence>
<evidence type="ECO:0000256" key="5">
    <source>
        <dbReference type="ARBA" id="ARBA00023180"/>
    </source>
</evidence>
<evidence type="ECO:0000256" key="1">
    <source>
        <dbReference type="ARBA" id="ARBA00004613"/>
    </source>
</evidence>
<feature type="chain" id="PRO_5023855549" description="Protein LEG1 homolog" evidence="6">
    <location>
        <begin position="27"/>
        <end position="341"/>
    </location>
</feature>
<dbReference type="Bgee" id="ENSOCUG00000008917">
    <property type="expression patterns" value="Expressed in prefrontal cortex and 1 other cell type or tissue"/>
</dbReference>
<evidence type="ECO:0000256" key="3">
    <source>
        <dbReference type="ARBA" id="ARBA00022525"/>
    </source>
</evidence>
<dbReference type="SMR" id="G1SW55"/>
<keyword evidence="8" id="KW-1185">Reference proteome</keyword>
<keyword evidence="4 6" id="KW-0732">Signal</keyword>
<dbReference type="HOGENOM" id="CLU_071068_0_0_1"/>
<keyword evidence="5" id="KW-0325">Glycoprotein</keyword>
<reference evidence="7 8" key="1">
    <citation type="journal article" date="2011" name="Nature">
        <title>A high-resolution map of human evolutionary constraint using 29 mammals.</title>
        <authorList>
            <person name="Lindblad-Toh K."/>
            <person name="Garber M."/>
            <person name="Zuk O."/>
            <person name="Lin M.F."/>
            <person name="Parker B.J."/>
            <person name="Washietl S."/>
            <person name="Kheradpour P."/>
            <person name="Ernst J."/>
            <person name="Jordan G."/>
            <person name="Mauceli E."/>
            <person name="Ward L.D."/>
            <person name="Lowe C.B."/>
            <person name="Holloway A.K."/>
            <person name="Clamp M."/>
            <person name="Gnerre S."/>
            <person name="Alfoldi J."/>
            <person name="Beal K."/>
            <person name="Chang J."/>
            <person name="Clawson H."/>
            <person name="Cuff J."/>
            <person name="Di Palma F."/>
            <person name="Fitzgerald S."/>
            <person name="Flicek P."/>
            <person name="Guttman M."/>
            <person name="Hubisz M.J."/>
            <person name="Jaffe D.B."/>
            <person name="Jungreis I."/>
            <person name="Kent W.J."/>
            <person name="Kostka D."/>
            <person name="Lara M."/>
            <person name="Martins A.L."/>
            <person name="Massingham T."/>
            <person name="Moltke I."/>
            <person name="Raney B.J."/>
            <person name="Rasmussen M.D."/>
            <person name="Robinson J."/>
            <person name="Stark A."/>
            <person name="Vilella A.J."/>
            <person name="Wen J."/>
            <person name="Xie X."/>
            <person name="Zody M.C."/>
            <person name="Baldwin J."/>
            <person name="Bloom T."/>
            <person name="Chin C.W."/>
            <person name="Heiman D."/>
            <person name="Nicol R."/>
            <person name="Nusbaum C."/>
            <person name="Young S."/>
            <person name="Wilkinson J."/>
            <person name="Worley K.C."/>
            <person name="Kovar C.L."/>
            <person name="Muzny D.M."/>
            <person name="Gibbs R.A."/>
            <person name="Cree A."/>
            <person name="Dihn H.H."/>
            <person name="Fowler G."/>
            <person name="Jhangiani S."/>
            <person name="Joshi V."/>
            <person name="Lee S."/>
            <person name="Lewis L.R."/>
            <person name="Nazareth L.V."/>
            <person name="Okwuonu G."/>
            <person name="Santibanez J."/>
            <person name="Warren W.C."/>
            <person name="Mardis E.R."/>
            <person name="Weinstock G.M."/>
            <person name="Wilson R.K."/>
            <person name="Delehaunty K."/>
            <person name="Dooling D."/>
            <person name="Fronik C."/>
            <person name="Fulton L."/>
            <person name="Fulton B."/>
            <person name="Graves T."/>
            <person name="Minx P."/>
            <person name="Sodergren E."/>
            <person name="Birney E."/>
            <person name="Margulies E.H."/>
            <person name="Herrero J."/>
            <person name="Green E.D."/>
            <person name="Haussler D."/>
            <person name="Siepel A."/>
            <person name="Goldman N."/>
            <person name="Pollard K.S."/>
            <person name="Pedersen J.S."/>
            <person name="Lander E.S."/>
            <person name="Kellis M."/>
        </authorList>
    </citation>
    <scope>NUCLEOTIDE SEQUENCE [LARGE SCALE GENOMIC DNA]</scope>
    <source>
        <strain evidence="7 8">Thorbecke inbred</strain>
    </source>
</reference>
<dbReference type="PANTHER" id="PTHR18820">
    <property type="entry name" value="LEG1"/>
    <property type="match status" value="1"/>
</dbReference>
<accession>G1SW55</accession>
<dbReference type="GeneTree" id="ENSGT00390000004904"/>
<evidence type="ECO:0000313" key="8">
    <source>
        <dbReference type="Proteomes" id="UP000001811"/>
    </source>
</evidence>
<evidence type="ECO:0000256" key="6">
    <source>
        <dbReference type="SAM" id="SignalP"/>
    </source>
</evidence>
<keyword evidence="3" id="KW-0964">Secreted</keyword>
<dbReference type="Proteomes" id="UP000001811">
    <property type="component" value="Chromosome 12"/>
</dbReference>
<evidence type="ECO:0000256" key="2">
    <source>
        <dbReference type="ARBA" id="ARBA00009122"/>
    </source>
</evidence>
<dbReference type="Ensembl" id="ENSOCUT00000008920.4">
    <property type="protein sequence ID" value="ENSOCUP00000007702.4"/>
    <property type="gene ID" value="ENSOCUG00000008917.4"/>
</dbReference>
<comment type="similarity">
    <text evidence="2">Belongs to the LEG1 family.</text>
</comment>
<dbReference type="eggNOG" id="ENOG502QVPP">
    <property type="taxonomic scope" value="Eukaryota"/>
</dbReference>
<evidence type="ECO:0008006" key="9">
    <source>
        <dbReference type="Google" id="ProtNLM"/>
    </source>
</evidence>
<dbReference type="InParanoid" id="G1SW55"/>
<reference evidence="7" key="3">
    <citation type="submission" date="2025-09" db="UniProtKB">
        <authorList>
            <consortium name="Ensembl"/>
        </authorList>
    </citation>
    <scope>IDENTIFICATION</scope>
    <source>
        <strain evidence="7">Thorbecke</strain>
    </source>
</reference>
<evidence type="ECO:0000313" key="7">
    <source>
        <dbReference type="Ensembl" id="ENSOCUP00000007702.4"/>
    </source>
</evidence>
<comment type="subcellular location">
    <subcellularLocation>
        <location evidence="1">Secreted</location>
    </subcellularLocation>
</comment>